<keyword evidence="16" id="KW-0675">Receptor</keyword>
<evidence type="ECO:0000256" key="13">
    <source>
        <dbReference type="ARBA" id="ARBA00022840"/>
    </source>
</evidence>
<dbReference type="EC" id="2.7.11.1" evidence="4"/>
<dbReference type="SMART" id="SM00220">
    <property type="entry name" value="S_TKc"/>
    <property type="match status" value="1"/>
</dbReference>
<dbReference type="Gene3D" id="2.60.120.200">
    <property type="match status" value="1"/>
</dbReference>
<evidence type="ECO:0000313" key="23">
    <source>
        <dbReference type="EMBL" id="KAF9601002.1"/>
    </source>
</evidence>
<keyword evidence="8" id="KW-0812">Transmembrane</keyword>
<feature type="domain" description="Protein kinase" evidence="22">
    <location>
        <begin position="315"/>
        <end position="592"/>
    </location>
</feature>
<evidence type="ECO:0000256" key="9">
    <source>
        <dbReference type="ARBA" id="ARBA00022729"/>
    </source>
</evidence>
<evidence type="ECO:0000256" key="16">
    <source>
        <dbReference type="ARBA" id="ARBA00023170"/>
    </source>
</evidence>
<dbReference type="Gene3D" id="1.10.510.10">
    <property type="entry name" value="Transferase(Phosphotransferase) domain 1"/>
    <property type="match status" value="1"/>
</dbReference>
<keyword evidence="6" id="KW-0723">Serine/threonine-protein kinase</keyword>
<dbReference type="EMBL" id="JADFTS010000006">
    <property type="protein sequence ID" value="KAF9601002.1"/>
    <property type="molecule type" value="Genomic_DNA"/>
</dbReference>
<name>A0A835HMJ4_9MAGN</name>
<dbReference type="PROSITE" id="PS00107">
    <property type="entry name" value="PROTEIN_KINASE_ATP"/>
    <property type="match status" value="1"/>
</dbReference>
<dbReference type="PROSITE" id="PS50011">
    <property type="entry name" value="PROTEIN_KINASE_DOM"/>
    <property type="match status" value="1"/>
</dbReference>
<keyword evidence="12" id="KW-0418">Kinase</keyword>
<dbReference type="SUPFAM" id="SSF56112">
    <property type="entry name" value="Protein kinase-like (PK-like)"/>
    <property type="match status" value="1"/>
</dbReference>
<protein>
    <recommendedName>
        <fullName evidence="4">non-specific serine/threonine protein kinase</fullName>
        <ecNumber evidence="4">2.7.11.1</ecNumber>
    </recommendedName>
</protein>
<dbReference type="Pfam" id="PF00139">
    <property type="entry name" value="Lectin_legB"/>
    <property type="match status" value="1"/>
</dbReference>
<comment type="similarity">
    <text evidence="3">In the C-terminal section; belongs to the protein kinase superfamily. Ser/Thr protein kinase family.</text>
</comment>
<dbReference type="InterPro" id="IPR001245">
    <property type="entry name" value="Ser-Thr/Tyr_kinase_cat_dom"/>
</dbReference>
<dbReference type="CDD" id="cd06899">
    <property type="entry name" value="lectin_legume_LecRK_Arcelin_ConA"/>
    <property type="match status" value="1"/>
</dbReference>
<dbReference type="FunFam" id="1.10.510.10:FF:000108">
    <property type="entry name" value="L-type lectin-domain containing receptor kinase S.4"/>
    <property type="match status" value="1"/>
</dbReference>
<dbReference type="GO" id="GO:0030246">
    <property type="term" value="F:carbohydrate binding"/>
    <property type="evidence" value="ECO:0007669"/>
    <property type="project" value="UniProtKB-KW"/>
</dbReference>
<dbReference type="InterPro" id="IPR000719">
    <property type="entry name" value="Prot_kinase_dom"/>
</dbReference>
<evidence type="ECO:0000256" key="15">
    <source>
        <dbReference type="ARBA" id="ARBA00023136"/>
    </source>
</evidence>
<evidence type="ECO:0000256" key="7">
    <source>
        <dbReference type="ARBA" id="ARBA00022679"/>
    </source>
</evidence>
<organism evidence="23 24">
    <name type="scientific">Coptis chinensis</name>
    <dbReference type="NCBI Taxonomy" id="261450"/>
    <lineage>
        <taxon>Eukaryota</taxon>
        <taxon>Viridiplantae</taxon>
        <taxon>Streptophyta</taxon>
        <taxon>Embryophyta</taxon>
        <taxon>Tracheophyta</taxon>
        <taxon>Spermatophyta</taxon>
        <taxon>Magnoliopsida</taxon>
        <taxon>Ranunculales</taxon>
        <taxon>Ranunculaceae</taxon>
        <taxon>Coptidoideae</taxon>
        <taxon>Coptis</taxon>
    </lineage>
</organism>
<dbReference type="GO" id="GO:0004674">
    <property type="term" value="F:protein serine/threonine kinase activity"/>
    <property type="evidence" value="ECO:0007669"/>
    <property type="project" value="UniProtKB-KW"/>
</dbReference>
<evidence type="ECO:0000256" key="21">
    <source>
        <dbReference type="SAM" id="SignalP"/>
    </source>
</evidence>
<evidence type="ECO:0000256" key="6">
    <source>
        <dbReference type="ARBA" id="ARBA00022527"/>
    </source>
</evidence>
<dbReference type="OrthoDB" id="6718656at2759"/>
<dbReference type="Proteomes" id="UP000631114">
    <property type="component" value="Unassembled WGS sequence"/>
</dbReference>
<comment type="catalytic activity">
    <reaction evidence="18">
        <text>L-threonyl-[protein] + ATP = O-phospho-L-threonyl-[protein] + ADP + H(+)</text>
        <dbReference type="Rhea" id="RHEA:46608"/>
        <dbReference type="Rhea" id="RHEA-COMP:11060"/>
        <dbReference type="Rhea" id="RHEA-COMP:11605"/>
        <dbReference type="ChEBI" id="CHEBI:15378"/>
        <dbReference type="ChEBI" id="CHEBI:30013"/>
        <dbReference type="ChEBI" id="CHEBI:30616"/>
        <dbReference type="ChEBI" id="CHEBI:61977"/>
        <dbReference type="ChEBI" id="CHEBI:456216"/>
        <dbReference type="EC" id="2.7.11.1"/>
    </reaction>
</comment>
<evidence type="ECO:0000256" key="4">
    <source>
        <dbReference type="ARBA" id="ARBA00012513"/>
    </source>
</evidence>
<evidence type="ECO:0000256" key="17">
    <source>
        <dbReference type="ARBA" id="ARBA00023180"/>
    </source>
</evidence>
<evidence type="ECO:0000256" key="2">
    <source>
        <dbReference type="ARBA" id="ARBA00008536"/>
    </source>
</evidence>
<dbReference type="InterPro" id="IPR017441">
    <property type="entry name" value="Protein_kinase_ATP_BS"/>
</dbReference>
<dbReference type="PANTHER" id="PTHR27007">
    <property type="match status" value="1"/>
</dbReference>
<dbReference type="InterPro" id="IPR050528">
    <property type="entry name" value="L-type_Lectin-RKs"/>
</dbReference>
<dbReference type="Pfam" id="PF07714">
    <property type="entry name" value="PK_Tyr_Ser-Thr"/>
    <property type="match status" value="1"/>
</dbReference>
<keyword evidence="9 21" id="KW-0732">Signal</keyword>
<feature type="chain" id="PRO_5032333496" description="non-specific serine/threonine protein kinase" evidence="21">
    <location>
        <begin position="19"/>
        <end position="825"/>
    </location>
</feature>
<evidence type="ECO:0000313" key="24">
    <source>
        <dbReference type="Proteomes" id="UP000631114"/>
    </source>
</evidence>
<keyword evidence="24" id="KW-1185">Reference proteome</keyword>
<evidence type="ECO:0000256" key="14">
    <source>
        <dbReference type="ARBA" id="ARBA00022989"/>
    </source>
</evidence>
<evidence type="ECO:0000256" key="20">
    <source>
        <dbReference type="PROSITE-ProRule" id="PRU10141"/>
    </source>
</evidence>
<dbReference type="SUPFAM" id="SSF49899">
    <property type="entry name" value="Concanavalin A-like lectins/glucanases"/>
    <property type="match status" value="1"/>
</dbReference>
<dbReference type="GO" id="GO:0005886">
    <property type="term" value="C:plasma membrane"/>
    <property type="evidence" value="ECO:0007669"/>
    <property type="project" value="UniProtKB-SubCell"/>
</dbReference>
<dbReference type="InterPro" id="IPR008271">
    <property type="entry name" value="Ser/Thr_kinase_AS"/>
</dbReference>
<dbReference type="PROSITE" id="PS00307">
    <property type="entry name" value="LECTIN_LEGUME_BETA"/>
    <property type="match status" value="1"/>
</dbReference>
<accession>A0A835HMJ4</accession>
<evidence type="ECO:0000256" key="10">
    <source>
        <dbReference type="ARBA" id="ARBA00022734"/>
    </source>
</evidence>
<comment type="catalytic activity">
    <reaction evidence="19">
        <text>L-seryl-[protein] + ATP = O-phospho-L-seryl-[protein] + ADP + H(+)</text>
        <dbReference type="Rhea" id="RHEA:17989"/>
        <dbReference type="Rhea" id="RHEA-COMP:9863"/>
        <dbReference type="Rhea" id="RHEA-COMP:11604"/>
        <dbReference type="ChEBI" id="CHEBI:15378"/>
        <dbReference type="ChEBI" id="CHEBI:29999"/>
        <dbReference type="ChEBI" id="CHEBI:30616"/>
        <dbReference type="ChEBI" id="CHEBI:83421"/>
        <dbReference type="ChEBI" id="CHEBI:456216"/>
        <dbReference type="EC" id="2.7.11.1"/>
    </reaction>
</comment>
<keyword evidence="11 20" id="KW-0547">Nucleotide-binding</keyword>
<keyword evidence="7" id="KW-0808">Transferase</keyword>
<keyword evidence="5" id="KW-1003">Cell membrane</keyword>
<keyword evidence="15" id="KW-0472">Membrane</keyword>
<gene>
    <name evidence="23" type="ORF">IFM89_014987</name>
</gene>
<comment type="subcellular location">
    <subcellularLocation>
        <location evidence="1">Cell membrane</location>
        <topology evidence="1">Single-pass type I membrane protein</topology>
    </subcellularLocation>
</comment>
<evidence type="ECO:0000259" key="22">
    <source>
        <dbReference type="PROSITE" id="PS50011"/>
    </source>
</evidence>
<dbReference type="InterPro" id="IPR019825">
    <property type="entry name" value="Lectin_legB_Mn/Ca_BS"/>
</dbReference>
<comment type="caution">
    <text evidence="23">The sequence shown here is derived from an EMBL/GenBank/DDBJ whole genome shotgun (WGS) entry which is preliminary data.</text>
</comment>
<dbReference type="PROSITE" id="PS00108">
    <property type="entry name" value="PROTEIN_KINASE_ST"/>
    <property type="match status" value="1"/>
</dbReference>
<reference evidence="23 24" key="1">
    <citation type="submission" date="2020-10" db="EMBL/GenBank/DDBJ databases">
        <title>The Coptis chinensis genome and diversification of protoberbering-type alkaloids.</title>
        <authorList>
            <person name="Wang B."/>
            <person name="Shu S."/>
            <person name="Song C."/>
            <person name="Liu Y."/>
        </authorList>
    </citation>
    <scope>NUCLEOTIDE SEQUENCE [LARGE SCALE GENOMIC DNA]</scope>
    <source>
        <strain evidence="23">HL-2020</strain>
        <tissue evidence="23">Leaf</tissue>
    </source>
</reference>
<dbReference type="FunFam" id="2.60.120.200:FF:000051">
    <property type="entry name" value="L-type lectin-domain containing receptor kinase V.9"/>
    <property type="match status" value="1"/>
</dbReference>
<dbReference type="GO" id="GO:0005524">
    <property type="term" value="F:ATP binding"/>
    <property type="evidence" value="ECO:0007669"/>
    <property type="project" value="UniProtKB-UniRule"/>
</dbReference>
<dbReference type="AlphaFoldDB" id="A0A835HMJ4"/>
<evidence type="ECO:0000256" key="12">
    <source>
        <dbReference type="ARBA" id="ARBA00022777"/>
    </source>
</evidence>
<keyword evidence="14" id="KW-1133">Transmembrane helix</keyword>
<evidence type="ECO:0000256" key="3">
    <source>
        <dbReference type="ARBA" id="ARBA00010217"/>
    </source>
</evidence>
<dbReference type="CDD" id="cd14066">
    <property type="entry name" value="STKc_IRAK"/>
    <property type="match status" value="1"/>
</dbReference>
<comment type="similarity">
    <text evidence="2">In the N-terminal section; belongs to the leguminous lectin family.</text>
</comment>
<evidence type="ECO:0000256" key="1">
    <source>
        <dbReference type="ARBA" id="ARBA00004251"/>
    </source>
</evidence>
<dbReference type="FunFam" id="3.30.200.20:FF:000112">
    <property type="entry name" value="Lectin-domain containing receptor kinase A4.3"/>
    <property type="match status" value="1"/>
</dbReference>
<sequence>MFPRFVWLFFLAGSIATALEGHGFIYNGFKNANLSLDGQAGITGSGLLRLTNISQLTGHAFHPKPFQFKNLSSNGSTLSFSTTFVFAIVPKYSDLSGHGICFVIAPSRSLPGALPSQYLGLFNYTSNGDPSNHVVAVELDTIVSKEFGDINDNHVGIDLNNLRSAISAPAKYYLDRTGDNYKNLSLISGQQKQVWIEYDGLEKKKNVTIAPIKLPKPQIPLLSFSHNLSSIILDSMYVGFSSSTGTVLTSHYILGWSFQMNGQAQALDLSRLPKLPRIGPKEQKRKYAELFEDWELSSGSHRFSYKDLYIATKGFRDKELLGIGGFGRVYKGVLPSSKIEVAIKRVSHESKQGIKEFIAEIVSMGKLRHRNLVQLLGYCRRKGELLLVYDFMPHGSLDKFLFCPSSSRLNWTQRFQIIKGVASGLVYLHEEWEQVVIHRDVKAGNVLIDGEWNGRLGDFGLARLYDHGTNPETTHVVGTFGYLAPEMTRTGKGTTSTDVFAFGAFLLEVACGRKPIQQLASDGMTILVDWVVSCWSKGEILETADPGLGNDYITDEMELVLKLGLLCSHTIPAARPSMRQVVQFLDKDVPLLELSSFGFNVGCITCGQEGFDEFVSSSLPSSDLNYLRSSSVDFFADDEEDKEEYFVQPADDEEDKEEYFVQPVLENDLCFLSNEFRVASFEQFIPHGFDASDEFSCCRCLKGYEAAITLKNSCLSLKDVALGDVLQIFNIVVTLKKWNVVHANDWQPITITVGYGGGVLDFRQKLVKVNGEAILKAMPICGIHQFLIHDTIDNILMERLGLSSILLREKVAIVKNRKGMLTAAE</sequence>
<evidence type="ECO:0000256" key="8">
    <source>
        <dbReference type="ARBA" id="ARBA00022692"/>
    </source>
</evidence>
<dbReference type="Gene3D" id="3.30.200.20">
    <property type="entry name" value="Phosphorylase Kinase, domain 1"/>
    <property type="match status" value="1"/>
</dbReference>
<evidence type="ECO:0000256" key="5">
    <source>
        <dbReference type="ARBA" id="ARBA00022475"/>
    </source>
</evidence>
<dbReference type="InterPro" id="IPR001220">
    <property type="entry name" value="Legume_lectin_dom"/>
</dbReference>
<keyword evidence="17" id="KW-0325">Glycoprotein</keyword>
<evidence type="ECO:0000256" key="18">
    <source>
        <dbReference type="ARBA" id="ARBA00047899"/>
    </source>
</evidence>
<feature type="signal peptide" evidence="21">
    <location>
        <begin position="1"/>
        <end position="18"/>
    </location>
</feature>
<feature type="binding site" evidence="20">
    <location>
        <position position="344"/>
    </location>
    <ligand>
        <name>ATP</name>
        <dbReference type="ChEBI" id="CHEBI:30616"/>
    </ligand>
</feature>
<keyword evidence="10" id="KW-0430">Lectin</keyword>
<evidence type="ECO:0000256" key="11">
    <source>
        <dbReference type="ARBA" id="ARBA00022741"/>
    </source>
</evidence>
<evidence type="ECO:0000256" key="19">
    <source>
        <dbReference type="ARBA" id="ARBA00048679"/>
    </source>
</evidence>
<proteinExistence type="inferred from homology"/>
<dbReference type="InterPro" id="IPR013320">
    <property type="entry name" value="ConA-like_dom_sf"/>
</dbReference>
<keyword evidence="13 20" id="KW-0067">ATP-binding</keyword>
<dbReference type="InterPro" id="IPR011009">
    <property type="entry name" value="Kinase-like_dom_sf"/>
</dbReference>